<proteinExistence type="predicted"/>
<dbReference type="EMBL" id="JPEO01000001">
    <property type="protein sequence ID" value="KFZ38918.1"/>
    <property type="molecule type" value="Genomic_DNA"/>
</dbReference>
<feature type="chain" id="PRO_5001907961" description="Lipoprotein" evidence="1">
    <location>
        <begin position="21"/>
        <end position="216"/>
    </location>
</feature>
<keyword evidence="3" id="KW-1185">Reference proteome</keyword>
<protein>
    <recommendedName>
        <fullName evidence="4">Lipoprotein</fullName>
    </recommendedName>
</protein>
<name>A0A094LUN3_9GAMM</name>
<organism evidence="2 3">
    <name type="scientific">Shewanella mangrovi</name>
    <dbReference type="NCBI Taxonomy" id="1515746"/>
    <lineage>
        <taxon>Bacteria</taxon>
        <taxon>Pseudomonadati</taxon>
        <taxon>Pseudomonadota</taxon>
        <taxon>Gammaproteobacteria</taxon>
        <taxon>Alteromonadales</taxon>
        <taxon>Shewanellaceae</taxon>
        <taxon>Shewanella</taxon>
    </lineage>
</organism>
<dbReference type="AlphaFoldDB" id="A0A094LUN3"/>
<accession>A0A094LUN3</accession>
<dbReference type="Proteomes" id="UP000029264">
    <property type="component" value="Unassembled WGS sequence"/>
</dbReference>
<evidence type="ECO:0000313" key="3">
    <source>
        <dbReference type="Proteomes" id="UP000029264"/>
    </source>
</evidence>
<dbReference type="OrthoDB" id="7059890at2"/>
<keyword evidence="1" id="KW-0732">Signal</keyword>
<evidence type="ECO:0008006" key="4">
    <source>
        <dbReference type="Google" id="ProtNLM"/>
    </source>
</evidence>
<feature type="signal peptide" evidence="1">
    <location>
        <begin position="1"/>
        <end position="20"/>
    </location>
</feature>
<gene>
    <name evidence="2" type="ORF">HR45_00495</name>
</gene>
<dbReference type="RefSeq" id="WP_037438637.1">
    <property type="nucleotide sequence ID" value="NZ_JPEO01000001.1"/>
</dbReference>
<evidence type="ECO:0000256" key="1">
    <source>
        <dbReference type="SAM" id="SignalP"/>
    </source>
</evidence>
<evidence type="ECO:0000313" key="2">
    <source>
        <dbReference type="EMBL" id="KFZ38918.1"/>
    </source>
</evidence>
<reference evidence="2 3" key="1">
    <citation type="submission" date="2014-06" db="EMBL/GenBank/DDBJ databases">
        <title>Shewanella sp. YQH10.</title>
        <authorList>
            <person name="Liu Y."/>
            <person name="Zeng R."/>
        </authorList>
    </citation>
    <scope>NUCLEOTIDE SEQUENCE [LARGE SCALE GENOMIC DNA]</scope>
    <source>
        <strain evidence="2 3">YQH10</strain>
    </source>
</reference>
<dbReference type="STRING" id="1515746.HR45_00495"/>
<sequence>MKYRLLLAASYYCAATSANAMNCSAEQVPAVKLVQQKALTYSPKAGRPQLLGNARELQTHYISIEGAEFVEQQIERQLPVGMGADGQMSFRWQQLETKTWWLGSTRYLATLREGGNSYRQHRISPKHYNASVAIESLAVTSPNTAEYIGFRCREADTTLPDGGTAKVCNLKLYGRNLPLAASEQHPAGFTQTFTPLSLNQVCAERSLFDVPDYPWR</sequence>
<comment type="caution">
    <text evidence="2">The sequence shown here is derived from an EMBL/GenBank/DDBJ whole genome shotgun (WGS) entry which is preliminary data.</text>
</comment>